<name>A0ABX5NUZ5_9HYPH</name>
<dbReference type="RefSeq" id="WP_110789420.1">
    <property type="nucleotide sequence ID" value="NZ_QJRY01000001.1"/>
</dbReference>
<dbReference type="EMBL" id="QJRY01000001">
    <property type="protein sequence ID" value="PYB76987.1"/>
    <property type="molecule type" value="Genomic_DNA"/>
</dbReference>
<dbReference type="InterPro" id="IPR009241">
    <property type="entry name" value="HigB-like"/>
</dbReference>
<proteinExistence type="predicted"/>
<dbReference type="Proteomes" id="UP000247536">
    <property type="component" value="Unassembled WGS sequence"/>
</dbReference>
<keyword evidence="2" id="KW-1185">Reference proteome</keyword>
<protein>
    <recommendedName>
        <fullName evidence="3">Addiction module toxin RelE</fullName>
    </recommendedName>
</protein>
<accession>A0ABX5NUZ5</accession>
<organism evidence="1 2">
    <name type="scientific">Rhizobium wuzhouense</name>
    <dbReference type="NCBI Taxonomy" id="1986026"/>
    <lineage>
        <taxon>Bacteria</taxon>
        <taxon>Pseudomonadati</taxon>
        <taxon>Pseudomonadota</taxon>
        <taxon>Alphaproteobacteria</taxon>
        <taxon>Hyphomicrobiales</taxon>
        <taxon>Rhizobiaceae</taxon>
        <taxon>Rhizobium/Agrobacterium group</taxon>
        <taxon>Rhizobium</taxon>
    </lineage>
</organism>
<evidence type="ECO:0000313" key="2">
    <source>
        <dbReference type="Proteomes" id="UP000247536"/>
    </source>
</evidence>
<evidence type="ECO:0000313" key="1">
    <source>
        <dbReference type="EMBL" id="PYB76987.1"/>
    </source>
</evidence>
<evidence type="ECO:0008006" key="3">
    <source>
        <dbReference type="Google" id="ProtNLM"/>
    </source>
</evidence>
<reference evidence="1 2" key="1">
    <citation type="submission" date="2018-06" db="EMBL/GenBank/DDBJ databases">
        <title>Rhizobium wuzhouense sp. nov., isolated from roots of Oryza officinalis.</title>
        <authorList>
            <person name="Yuan T."/>
        </authorList>
    </citation>
    <scope>NUCLEOTIDE SEQUENCE [LARGE SCALE GENOMIC DNA]</scope>
    <source>
        <strain evidence="1 2">W44</strain>
    </source>
</reference>
<comment type="caution">
    <text evidence="1">The sequence shown here is derived from an EMBL/GenBank/DDBJ whole genome shotgun (WGS) entry which is preliminary data.</text>
</comment>
<dbReference type="Pfam" id="PF05973">
    <property type="entry name" value="Gp49"/>
    <property type="match status" value="1"/>
</dbReference>
<gene>
    <name evidence="1" type="ORF">DMY87_00935</name>
</gene>
<sequence>MTWTVVFDDHFALEFAGFDSHVKVELRAMVLLLQARGPELGRPRADTLKGSAYANMKELRFDASGGVWRAAFAFDPERKAVILVAGDKSGTSEKAFYRKLIRTADKRYQAHLTAQRMKERE</sequence>